<dbReference type="AlphaFoldDB" id="A0A261Y4L0"/>
<dbReference type="PANTHER" id="PTHR13401:SF2">
    <property type="entry name" value="RAGULATOR COMPLEX PROTEIN LAMTOR1"/>
    <property type="match status" value="1"/>
</dbReference>
<dbReference type="OrthoDB" id="5562028at2759"/>
<dbReference type="GO" id="GO:0005085">
    <property type="term" value="F:guanyl-nucleotide exchange factor activity"/>
    <property type="evidence" value="ECO:0007669"/>
    <property type="project" value="TreeGrafter"/>
</dbReference>
<evidence type="ECO:0000256" key="1">
    <source>
        <dbReference type="ARBA" id="ARBA00022707"/>
    </source>
</evidence>
<dbReference type="GO" id="GO:0001919">
    <property type="term" value="P:regulation of receptor recycling"/>
    <property type="evidence" value="ECO:0007669"/>
    <property type="project" value="TreeGrafter"/>
</dbReference>
<proteinExistence type="predicted"/>
<accession>A0A261Y4L0</accession>
<evidence type="ECO:0000313" key="3">
    <source>
        <dbReference type="EMBL" id="OZJ05533.1"/>
    </source>
</evidence>
<evidence type="ECO:0008006" key="5">
    <source>
        <dbReference type="Google" id="ProtNLM"/>
    </source>
</evidence>
<dbReference type="GO" id="GO:0060090">
    <property type="term" value="F:molecular adaptor activity"/>
    <property type="evidence" value="ECO:0007669"/>
    <property type="project" value="TreeGrafter"/>
</dbReference>
<gene>
    <name evidence="3" type="ORF">BZG36_01921</name>
</gene>
<evidence type="ECO:0000256" key="2">
    <source>
        <dbReference type="ARBA" id="ARBA00023288"/>
    </source>
</evidence>
<evidence type="ECO:0000313" key="4">
    <source>
        <dbReference type="Proteomes" id="UP000242875"/>
    </source>
</evidence>
<organism evidence="3 4">
    <name type="scientific">Bifiguratus adelaidae</name>
    <dbReference type="NCBI Taxonomy" id="1938954"/>
    <lineage>
        <taxon>Eukaryota</taxon>
        <taxon>Fungi</taxon>
        <taxon>Fungi incertae sedis</taxon>
        <taxon>Mucoromycota</taxon>
        <taxon>Mucoromycotina</taxon>
        <taxon>Endogonomycetes</taxon>
        <taxon>Endogonales</taxon>
        <taxon>Endogonales incertae sedis</taxon>
        <taxon>Bifiguratus</taxon>
    </lineage>
</organism>
<dbReference type="PANTHER" id="PTHR13401">
    <property type="entry name" value="RAGULATOR COMPLEX PROTEIN LAMTOR1"/>
    <property type="match status" value="1"/>
</dbReference>
<keyword evidence="4" id="KW-1185">Reference proteome</keyword>
<name>A0A261Y4L0_9FUNG</name>
<reference evidence="3 4" key="1">
    <citation type="journal article" date="2017" name="Mycologia">
        <title>Bifiguratus adelaidae, gen. et sp. nov., a new member of Mucoromycotina in endophytic and soil-dwelling habitats.</title>
        <authorList>
            <person name="Torres-Cruz T.J."/>
            <person name="Billingsley Tobias T.L."/>
            <person name="Almatruk M."/>
            <person name="Hesse C."/>
            <person name="Kuske C.R."/>
            <person name="Desiro A."/>
            <person name="Benucci G.M."/>
            <person name="Bonito G."/>
            <person name="Stajich J.E."/>
            <person name="Dunlap C."/>
            <person name="Arnold A.E."/>
            <person name="Porras-Alfaro A."/>
        </authorList>
    </citation>
    <scope>NUCLEOTIDE SEQUENCE [LARGE SCALE GENOMIC DNA]</scope>
    <source>
        <strain evidence="3 4">AZ0501</strain>
    </source>
</reference>
<keyword evidence="1" id="KW-0519">Myristate</keyword>
<dbReference type="EMBL" id="MVBO01000014">
    <property type="protein sequence ID" value="OZJ05533.1"/>
    <property type="molecule type" value="Genomic_DNA"/>
</dbReference>
<comment type="caution">
    <text evidence="3">The sequence shown here is derived from an EMBL/GenBank/DDBJ whole genome shotgun (WGS) entry which is preliminary data.</text>
</comment>
<protein>
    <recommendedName>
        <fullName evidence="5">Late endosomal/lysosomal adaptor and MAPK and MTOR activator 1</fullName>
    </recommendedName>
</protein>
<dbReference type="GO" id="GO:0043410">
    <property type="term" value="P:positive regulation of MAPK cascade"/>
    <property type="evidence" value="ECO:0007669"/>
    <property type="project" value="TreeGrafter"/>
</dbReference>
<keyword evidence="2" id="KW-0449">Lipoprotein</keyword>
<sequence length="161" mass="17845">MGCCGSKQEQPQYDAETQRLLPDNVNEAVIAETAAYPRYNAVSQEYEQASLKHIVNRTQDNFIDTSFNHGEAMQQHDAVERTNIYKAAVDQLEVAQAEAQVEMEPCLASSVLPGDILAKPPTLDAESEEWLNRTMDDIANAMDSIEVKDVGNIVVPLTFTN</sequence>
<dbReference type="GO" id="GO:0071986">
    <property type="term" value="C:Ragulator complex"/>
    <property type="evidence" value="ECO:0007669"/>
    <property type="project" value="TreeGrafter"/>
</dbReference>
<dbReference type="Proteomes" id="UP000242875">
    <property type="component" value="Unassembled WGS sequence"/>
</dbReference>
<dbReference type="GO" id="GO:0071230">
    <property type="term" value="P:cellular response to amino acid stimulus"/>
    <property type="evidence" value="ECO:0007669"/>
    <property type="project" value="TreeGrafter"/>
</dbReference>